<name>A0A1F4SDV4_UNCSA</name>
<dbReference type="InterPro" id="IPR027417">
    <property type="entry name" value="P-loop_NTPase"/>
</dbReference>
<dbReference type="GO" id="GO:0003677">
    <property type="term" value="F:DNA binding"/>
    <property type="evidence" value="ECO:0007669"/>
    <property type="project" value="InterPro"/>
</dbReference>
<dbReference type="InterPro" id="IPR003593">
    <property type="entry name" value="AAA+_ATPase"/>
</dbReference>
<keyword evidence="9 11" id="KW-0239">DNA-directed DNA polymerase</keyword>
<evidence type="ECO:0000256" key="6">
    <source>
        <dbReference type="ARBA" id="ARBA00022741"/>
    </source>
</evidence>
<sequence>MAYISLYRKWRSQNFDEIVGQKHIVQTLKNAISQKRVAHAYLFCGPRGTGKTSIARIFAKALNCKDGPTPSPCGKCDNCVKVRDGHAVDVIEIDAASNRGIDEIRDLREKVRYVPVEGRYKVYIIDEVHMLTSEAFNALLKTLEEPPEHVIFVLATTEASRIPVTIESRCQRLDFSRISLDEVKDHLKKIAEEEKFQIEEKALDLIARNGEGSMRDSVSLLDQLASYAGNTITVDNVVDLLGCADEELLFSIANSIAQNNVAELLQQLREAIDKGRSAVQILRDLIMHFRNILLLKFKASEALELTKEYLVKLETQAAIFEVEKVKKIIHLLSRIELDMKWHPHARLVLEVGLLDVLENTVPTLPPVIQKIETKTFVTIDSSPAQVAHSPLFNKVKELWGEILEKVKKKSLYGFVSLHEGEPVEITNDGKLIISFRKGYSFHKERLLEAKNKSSVEEIIKEVLGTAISIDCKIENSEKTTKPQVTIDTVKDIFEGEIV</sequence>
<protein>
    <recommendedName>
        <fullName evidence="11">DNA polymerase III subunit gamma/tau</fullName>
        <ecNumber evidence="11">2.7.7.7</ecNumber>
    </recommendedName>
</protein>
<evidence type="ECO:0000256" key="5">
    <source>
        <dbReference type="ARBA" id="ARBA00022723"/>
    </source>
</evidence>
<dbReference type="EC" id="2.7.7.7" evidence="11"/>
<dbReference type="SUPFAM" id="SSF52540">
    <property type="entry name" value="P-loop containing nucleoside triphosphate hydrolases"/>
    <property type="match status" value="1"/>
</dbReference>
<evidence type="ECO:0000256" key="2">
    <source>
        <dbReference type="ARBA" id="ARBA00022679"/>
    </source>
</evidence>
<dbReference type="InterPro" id="IPR008921">
    <property type="entry name" value="DNA_pol3_clamp-load_cplx_C"/>
</dbReference>
<gene>
    <name evidence="11" type="primary">dnaX</name>
    <name evidence="13" type="ORF">A2310_03450</name>
</gene>
<dbReference type="Gene3D" id="1.20.272.10">
    <property type="match status" value="1"/>
</dbReference>
<dbReference type="GO" id="GO:0046872">
    <property type="term" value="F:metal ion binding"/>
    <property type="evidence" value="ECO:0007669"/>
    <property type="project" value="UniProtKB-KW"/>
</dbReference>
<dbReference type="NCBIfam" id="NF004046">
    <property type="entry name" value="PRK05563.1"/>
    <property type="match status" value="1"/>
</dbReference>
<keyword evidence="8 11" id="KW-0067">ATP-binding</keyword>
<dbReference type="CDD" id="cd00009">
    <property type="entry name" value="AAA"/>
    <property type="match status" value="1"/>
</dbReference>
<reference evidence="13 14" key="1">
    <citation type="journal article" date="2016" name="Nat. Commun.">
        <title>Thousands of microbial genomes shed light on interconnected biogeochemical processes in an aquifer system.</title>
        <authorList>
            <person name="Anantharaman K."/>
            <person name="Brown C.T."/>
            <person name="Hug L.A."/>
            <person name="Sharon I."/>
            <person name="Castelle C.J."/>
            <person name="Probst A.J."/>
            <person name="Thomas B.C."/>
            <person name="Singh A."/>
            <person name="Wilkins M.J."/>
            <person name="Karaoz U."/>
            <person name="Brodie E.L."/>
            <person name="Williams K.H."/>
            <person name="Hubbard S.S."/>
            <person name="Banfield J.F."/>
        </authorList>
    </citation>
    <scope>NUCLEOTIDE SEQUENCE [LARGE SCALE GENOMIC DNA]</scope>
</reference>
<evidence type="ECO:0000313" key="14">
    <source>
        <dbReference type="Proteomes" id="UP000178417"/>
    </source>
</evidence>
<evidence type="ECO:0000313" key="13">
    <source>
        <dbReference type="EMBL" id="OGC18604.1"/>
    </source>
</evidence>
<comment type="similarity">
    <text evidence="1 11">Belongs to the DnaX/STICHEL family.</text>
</comment>
<comment type="caution">
    <text evidence="13">The sequence shown here is derived from an EMBL/GenBank/DDBJ whole genome shotgun (WGS) entry which is preliminary data.</text>
</comment>
<dbReference type="GO" id="GO:0009360">
    <property type="term" value="C:DNA polymerase III complex"/>
    <property type="evidence" value="ECO:0007669"/>
    <property type="project" value="InterPro"/>
</dbReference>
<dbReference type="GO" id="GO:0003887">
    <property type="term" value="F:DNA-directed DNA polymerase activity"/>
    <property type="evidence" value="ECO:0007669"/>
    <property type="project" value="UniProtKB-KW"/>
</dbReference>
<dbReference type="InterPro" id="IPR048448">
    <property type="entry name" value="DnaX-like_C"/>
</dbReference>
<dbReference type="Pfam" id="PF12169">
    <property type="entry name" value="DNA_pol3_gamma3"/>
    <property type="match status" value="1"/>
</dbReference>
<dbReference type="GO" id="GO:0006261">
    <property type="term" value="P:DNA-templated DNA replication"/>
    <property type="evidence" value="ECO:0007669"/>
    <property type="project" value="TreeGrafter"/>
</dbReference>
<evidence type="ECO:0000256" key="9">
    <source>
        <dbReference type="ARBA" id="ARBA00022932"/>
    </source>
</evidence>
<evidence type="ECO:0000256" key="10">
    <source>
        <dbReference type="ARBA" id="ARBA00049244"/>
    </source>
</evidence>
<dbReference type="InterPro" id="IPR005790">
    <property type="entry name" value="DNA_polIII_delta"/>
</dbReference>
<evidence type="ECO:0000256" key="4">
    <source>
        <dbReference type="ARBA" id="ARBA00022705"/>
    </source>
</evidence>
<proteinExistence type="inferred from homology"/>
<dbReference type="AlphaFoldDB" id="A0A1F4SDV4"/>
<evidence type="ECO:0000256" key="7">
    <source>
        <dbReference type="ARBA" id="ARBA00022833"/>
    </source>
</evidence>
<evidence type="ECO:0000256" key="1">
    <source>
        <dbReference type="ARBA" id="ARBA00006360"/>
    </source>
</evidence>
<keyword evidence="2 11" id="KW-0808">Transferase</keyword>
<feature type="domain" description="AAA+ ATPase" evidence="12">
    <location>
        <begin position="37"/>
        <end position="179"/>
    </location>
</feature>
<dbReference type="Proteomes" id="UP000178417">
    <property type="component" value="Unassembled WGS sequence"/>
</dbReference>
<dbReference type="FunFam" id="3.40.50.300:FF:000014">
    <property type="entry name" value="DNA polymerase III subunit gamma/tau"/>
    <property type="match status" value="1"/>
</dbReference>
<comment type="catalytic activity">
    <reaction evidence="10 11">
        <text>DNA(n) + a 2'-deoxyribonucleoside 5'-triphosphate = DNA(n+1) + diphosphate</text>
        <dbReference type="Rhea" id="RHEA:22508"/>
        <dbReference type="Rhea" id="RHEA-COMP:17339"/>
        <dbReference type="Rhea" id="RHEA-COMP:17340"/>
        <dbReference type="ChEBI" id="CHEBI:33019"/>
        <dbReference type="ChEBI" id="CHEBI:61560"/>
        <dbReference type="ChEBI" id="CHEBI:173112"/>
        <dbReference type="EC" id="2.7.7.7"/>
    </reaction>
</comment>
<dbReference type="Gene3D" id="3.40.50.300">
    <property type="entry name" value="P-loop containing nucleotide triphosphate hydrolases"/>
    <property type="match status" value="1"/>
</dbReference>
<evidence type="ECO:0000256" key="8">
    <source>
        <dbReference type="ARBA" id="ARBA00022840"/>
    </source>
</evidence>
<evidence type="ECO:0000259" key="12">
    <source>
        <dbReference type="SMART" id="SM00382"/>
    </source>
</evidence>
<dbReference type="SUPFAM" id="SSF48019">
    <property type="entry name" value="post-AAA+ oligomerization domain-like"/>
    <property type="match status" value="1"/>
</dbReference>
<dbReference type="CDD" id="cd18137">
    <property type="entry name" value="HLD_clamp_pol_III_gamma_tau"/>
    <property type="match status" value="1"/>
</dbReference>
<dbReference type="Gene3D" id="1.10.8.60">
    <property type="match status" value="1"/>
</dbReference>
<dbReference type="GO" id="GO:0005524">
    <property type="term" value="F:ATP binding"/>
    <property type="evidence" value="ECO:0007669"/>
    <property type="project" value="UniProtKB-KW"/>
</dbReference>
<keyword evidence="4 11" id="KW-0235">DNA replication</keyword>
<comment type="function">
    <text evidence="11">DNA polymerase III is a complex, multichain enzyme responsible for most of the replicative synthesis in bacteria. This DNA polymerase also exhibits 3' to 5' exonuclease activity.</text>
</comment>
<dbReference type="PANTHER" id="PTHR11669:SF0">
    <property type="entry name" value="PROTEIN STICHEL-LIKE 2"/>
    <property type="match status" value="1"/>
</dbReference>
<dbReference type="InterPro" id="IPR045085">
    <property type="entry name" value="HLD_clamp_pol_III_gamma_tau"/>
</dbReference>
<dbReference type="Pfam" id="PF20964">
    <property type="entry name" value="DnaX_C"/>
    <property type="match status" value="1"/>
</dbReference>
<dbReference type="InterPro" id="IPR022754">
    <property type="entry name" value="DNA_pol_III_gamma-3"/>
</dbReference>
<comment type="subunit">
    <text evidence="11">DNA polymerase III contains a core (composed of alpha, epsilon and theta chains) that associates with a tau subunit. This core dimerizes to form the POLIII' complex. PolIII' associates with the gamma complex (composed of gamma, delta, delta', psi and chi chains) and with the beta chain to form the complete DNA polymerase III complex.</text>
</comment>
<dbReference type="EMBL" id="MEUB01000070">
    <property type="protein sequence ID" value="OGC18604.1"/>
    <property type="molecule type" value="Genomic_DNA"/>
</dbReference>
<keyword evidence="6 11" id="KW-0547">Nucleotide-binding</keyword>
<dbReference type="SMART" id="SM00382">
    <property type="entry name" value="AAA"/>
    <property type="match status" value="1"/>
</dbReference>
<dbReference type="NCBIfam" id="TIGR02397">
    <property type="entry name" value="dnaX_nterm"/>
    <property type="match status" value="1"/>
</dbReference>
<evidence type="ECO:0000256" key="11">
    <source>
        <dbReference type="RuleBase" id="RU364063"/>
    </source>
</evidence>
<dbReference type="InterPro" id="IPR001270">
    <property type="entry name" value="ClpA/B"/>
</dbReference>
<dbReference type="FunFam" id="1.10.8.60:FF:000013">
    <property type="entry name" value="DNA polymerase III subunit gamma/tau"/>
    <property type="match status" value="1"/>
</dbReference>
<dbReference type="Pfam" id="PF22608">
    <property type="entry name" value="DNAX_ATPase_lid"/>
    <property type="match status" value="1"/>
</dbReference>
<keyword evidence="7" id="KW-0862">Zinc</keyword>
<evidence type="ECO:0000256" key="3">
    <source>
        <dbReference type="ARBA" id="ARBA00022695"/>
    </source>
</evidence>
<dbReference type="PANTHER" id="PTHR11669">
    <property type="entry name" value="REPLICATION FACTOR C / DNA POLYMERASE III GAMMA-TAU SUBUNIT"/>
    <property type="match status" value="1"/>
</dbReference>
<accession>A0A1F4SDV4</accession>
<dbReference type="Pfam" id="PF13177">
    <property type="entry name" value="DNA_pol3_delta2"/>
    <property type="match status" value="1"/>
</dbReference>
<dbReference type="NCBIfam" id="TIGR01128">
    <property type="entry name" value="holA"/>
    <property type="match status" value="1"/>
</dbReference>
<dbReference type="STRING" id="1802579.A2310_03450"/>
<dbReference type="InterPro" id="IPR050238">
    <property type="entry name" value="DNA_Rep/Repair_Clamp_Loader"/>
</dbReference>
<dbReference type="InterPro" id="IPR012763">
    <property type="entry name" value="DNA_pol_III_sug/sutau_N"/>
</dbReference>
<keyword evidence="3 11" id="KW-0548">Nucleotidyltransferase</keyword>
<dbReference type="PRINTS" id="PR00300">
    <property type="entry name" value="CLPPROTEASEA"/>
</dbReference>
<keyword evidence="5" id="KW-0479">Metal-binding</keyword>
<organism evidence="13 14">
    <name type="scientific">candidate division WOR-1 bacterium RIFOXYB2_FULL_37_13</name>
    <dbReference type="NCBI Taxonomy" id="1802579"/>
    <lineage>
        <taxon>Bacteria</taxon>
        <taxon>Bacillati</taxon>
        <taxon>Saganbacteria</taxon>
    </lineage>
</organism>